<feature type="region of interest" description="Disordered" evidence="1">
    <location>
        <begin position="153"/>
        <end position="176"/>
    </location>
</feature>
<evidence type="ECO:0000313" key="4">
    <source>
        <dbReference type="Proteomes" id="UP001520140"/>
    </source>
</evidence>
<dbReference type="Proteomes" id="UP001520140">
    <property type="component" value="Unassembled WGS sequence"/>
</dbReference>
<protein>
    <submittedName>
        <fullName evidence="3">YlxR family protein</fullName>
    </submittedName>
</protein>
<dbReference type="InterPro" id="IPR037465">
    <property type="entry name" value="YlxR"/>
</dbReference>
<sequence>MAHRHPKRRGGGQHPVTGGDDGPAPGGVDGPAPGGGNTGGNTDPESALDCDTARRTVDSAASGAGTPVPQGPVRTCVGCKRRDSPSALVRIAVVLDENGGARAVVDHRRRLPGRGAWLHPDPDCFQQAEKRRSLGRALRVTGPLDRSAVVCDRTTIDRPTGRGNSPRHEENRFTNS</sequence>
<accession>A0ABS7NSG7</accession>
<dbReference type="Pfam" id="PF04296">
    <property type="entry name" value="YlxR"/>
    <property type="match status" value="1"/>
</dbReference>
<name>A0ABS7NSG7_9NOCA</name>
<dbReference type="InterPro" id="IPR035931">
    <property type="entry name" value="YlxR-like_sf"/>
</dbReference>
<dbReference type="RefSeq" id="WP_201132952.1">
    <property type="nucleotide sequence ID" value="NZ_JABUKE010000006.1"/>
</dbReference>
<feature type="compositionally biased region" description="Basic and acidic residues" evidence="1">
    <location>
        <begin position="154"/>
        <end position="176"/>
    </location>
</feature>
<organism evidence="3 4">
    <name type="scientific">Rhodococcoides kroppenstedtii</name>
    <dbReference type="NCBI Taxonomy" id="293050"/>
    <lineage>
        <taxon>Bacteria</taxon>
        <taxon>Bacillati</taxon>
        <taxon>Actinomycetota</taxon>
        <taxon>Actinomycetes</taxon>
        <taxon>Mycobacteriales</taxon>
        <taxon>Nocardiaceae</taxon>
        <taxon>Rhodococcoides</taxon>
    </lineage>
</organism>
<reference evidence="3 4" key="1">
    <citation type="submission" date="2020-06" db="EMBL/GenBank/DDBJ databases">
        <title>Taxonomy, biology and ecology of Rhodococcus bacteria occurring in California pistachio and other woody hosts as revealed by genome sequence analyses.</title>
        <authorList>
            <person name="Gai Y."/>
            <person name="Riely B."/>
        </authorList>
    </citation>
    <scope>NUCLEOTIDE SEQUENCE [LARGE SCALE GENOMIC DNA]</scope>
    <source>
        <strain evidence="3 4">BP-284</strain>
    </source>
</reference>
<proteinExistence type="predicted"/>
<dbReference type="Gene3D" id="3.30.1230.10">
    <property type="entry name" value="YlxR-like"/>
    <property type="match status" value="1"/>
</dbReference>
<evidence type="ECO:0000313" key="3">
    <source>
        <dbReference type="EMBL" id="MBY6320395.1"/>
    </source>
</evidence>
<dbReference type="PANTHER" id="PTHR34215">
    <property type="entry name" value="BLL0784 PROTEIN"/>
    <property type="match status" value="1"/>
</dbReference>
<feature type="region of interest" description="Disordered" evidence="1">
    <location>
        <begin position="1"/>
        <end position="79"/>
    </location>
</feature>
<feature type="compositionally biased region" description="Basic residues" evidence="1">
    <location>
        <begin position="1"/>
        <end position="11"/>
    </location>
</feature>
<dbReference type="EMBL" id="JABUKG010000005">
    <property type="protein sequence ID" value="MBY6320395.1"/>
    <property type="molecule type" value="Genomic_DNA"/>
</dbReference>
<evidence type="ECO:0000256" key="1">
    <source>
        <dbReference type="SAM" id="MobiDB-lite"/>
    </source>
</evidence>
<gene>
    <name evidence="3" type="ORF">HQ605_06155</name>
</gene>
<evidence type="ECO:0000259" key="2">
    <source>
        <dbReference type="Pfam" id="PF04296"/>
    </source>
</evidence>
<dbReference type="SUPFAM" id="SSF64376">
    <property type="entry name" value="YlxR-like"/>
    <property type="match status" value="1"/>
</dbReference>
<dbReference type="InterPro" id="IPR007393">
    <property type="entry name" value="YlxR_dom"/>
</dbReference>
<keyword evidence="4" id="KW-1185">Reference proteome</keyword>
<comment type="caution">
    <text evidence="3">The sequence shown here is derived from an EMBL/GenBank/DDBJ whole genome shotgun (WGS) entry which is preliminary data.</text>
</comment>
<dbReference type="PANTHER" id="PTHR34215:SF1">
    <property type="entry name" value="YLXR DOMAIN-CONTAINING PROTEIN"/>
    <property type="match status" value="1"/>
</dbReference>
<feature type="compositionally biased region" description="Gly residues" evidence="1">
    <location>
        <begin position="19"/>
        <end position="39"/>
    </location>
</feature>
<feature type="domain" description="YlxR" evidence="2">
    <location>
        <begin position="74"/>
        <end position="141"/>
    </location>
</feature>